<name>A0AAV7TR17_PLEWA</name>
<accession>A0AAV7TR17</accession>
<reference evidence="1" key="1">
    <citation type="journal article" date="2022" name="bioRxiv">
        <title>Sequencing and chromosome-scale assembly of the giantPleurodeles waltlgenome.</title>
        <authorList>
            <person name="Brown T."/>
            <person name="Elewa A."/>
            <person name="Iarovenko S."/>
            <person name="Subramanian E."/>
            <person name="Araus A.J."/>
            <person name="Petzold A."/>
            <person name="Susuki M."/>
            <person name="Suzuki K.-i.T."/>
            <person name="Hayashi T."/>
            <person name="Toyoda A."/>
            <person name="Oliveira C."/>
            <person name="Osipova E."/>
            <person name="Leigh N.D."/>
            <person name="Simon A."/>
            <person name="Yun M.H."/>
        </authorList>
    </citation>
    <scope>NUCLEOTIDE SEQUENCE</scope>
    <source>
        <strain evidence="1">20211129_DDA</strain>
        <tissue evidence="1">Liver</tissue>
    </source>
</reference>
<evidence type="ECO:0000313" key="2">
    <source>
        <dbReference type="Proteomes" id="UP001066276"/>
    </source>
</evidence>
<keyword evidence="2" id="KW-1185">Reference proteome</keyword>
<sequence>MRTLSAVALARVEGDTVSHRSRGCSHLWKKYCPGKAPACFPDLQRGGPKHSAIGTAEKLLNRRQHKGDAGEDVTAFFP</sequence>
<dbReference type="Proteomes" id="UP001066276">
    <property type="component" value="Chromosome 3_2"/>
</dbReference>
<gene>
    <name evidence="1" type="ORF">NDU88_003590</name>
</gene>
<evidence type="ECO:0000313" key="1">
    <source>
        <dbReference type="EMBL" id="KAJ1178344.1"/>
    </source>
</evidence>
<dbReference type="AlphaFoldDB" id="A0AAV7TR17"/>
<protein>
    <submittedName>
        <fullName evidence="1">Uncharacterized protein</fullName>
    </submittedName>
</protein>
<comment type="caution">
    <text evidence="1">The sequence shown here is derived from an EMBL/GenBank/DDBJ whole genome shotgun (WGS) entry which is preliminary data.</text>
</comment>
<organism evidence="1 2">
    <name type="scientific">Pleurodeles waltl</name>
    <name type="common">Iberian ribbed newt</name>
    <dbReference type="NCBI Taxonomy" id="8319"/>
    <lineage>
        <taxon>Eukaryota</taxon>
        <taxon>Metazoa</taxon>
        <taxon>Chordata</taxon>
        <taxon>Craniata</taxon>
        <taxon>Vertebrata</taxon>
        <taxon>Euteleostomi</taxon>
        <taxon>Amphibia</taxon>
        <taxon>Batrachia</taxon>
        <taxon>Caudata</taxon>
        <taxon>Salamandroidea</taxon>
        <taxon>Salamandridae</taxon>
        <taxon>Pleurodelinae</taxon>
        <taxon>Pleurodeles</taxon>
    </lineage>
</organism>
<proteinExistence type="predicted"/>
<dbReference type="EMBL" id="JANPWB010000006">
    <property type="protein sequence ID" value="KAJ1178344.1"/>
    <property type="molecule type" value="Genomic_DNA"/>
</dbReference>